<dbReference type="Proteomes" id="UP001596495">
    <property type="component" value="Unassembled WGS sequence"/>
</dbReference>
<dbReference type="Gene3D" id="2.30.40.10">
    <property type="entry name" value="Urease, subunit C, domain 1"/>
    <property type="match status" value="1"/>
</dbReference>
<dbReference type="InterPro" id="IPR013108">
    <property type="entry name" value="Amidohydro_3"/>
</dbReference>
<dbReference type="RefSeq" id="WP_382256137.1">
    <property type="nucleotide sequence ID" value="NZ_JBHTBX010000005.1"/>
</dbReference>
<dbReference type="SUPFAM" id="SSF51556">
    <property type="entry name" value="Metallo-dependent hydrolases"/>
    <property type="match status" value="1"/>
</dbReference>
<dbReference type="EMBL" id="JBHTBX010000005">
    <property type="protein sequence ID" value="MFC7434589.1"/>
    <property type="molecule type" value="Genomic_DNA"/>
</dbReference>
<evidence type="ECO:0000259" key="1">
    <source>
        <dbReference type="Pfam" id="PF07969"/>
    </source>
</evidence>
<dbReference type="Gene3D" id="3.20.20.140">
    <property type="entry name" value="Metal-dependent hydrolases"/>
    <property type="match status" value="1"/>
</dbReference>
<accession>A0ABW2R920</accession>
<dbReference type="InterPro" id="IPR032466">
    <property type="entry name" value="Metal_Hydrolase"/>
</dbReference>
<dbReference type="PANTHER" id="PTHR32027">
    <property type="entry name" value="CYTOSINE DEAMINASE"/>
    <property type="match status" value="1"/>
</dbReference>
<evidence type="ECO:0000313" key="3">
    <source>
        <dbReference type="Proteomes" id="UP001596495"/>
    </source>
</evidence>
<feature type="domain" description="Amidohydrolase 3" evidence="1">
    <location>
        <begin position="113"/>
        <end position="396"/>
    </location>
</feature>
<dbReference type="InterPro" id="IPR011059">
    <property type="entry name" value="Metal-dep_hydrolase_composite"/>
</dbReference>
<protein>
    <submittedName>
        <fullName evidence="2">Amidohydrolase family protein</fullName>
    </submittedName>
</protein>
<comment type="caution">
    <text evidence="2">The sequence shown here is derived from an EMBL/GenBank/DDBJ whole genome shotgun (WGS) entry which is preliminary data.</text>
</comment>
<dbReference type="Pfam" id="PF07969">
    <property type="entry name" value="Amidohydro_3"/>
    <property type="match status" value="1"/>
</dbReference>
<reference evidence="3" key="1">
    <citation type="journal article" date="2019" name="Int. J. Syst. Evol. Microbiol.">
        <title>The Global Catalogue of Microorganisms (GCM) 10K type strain sequencing project: providing services to taxonomists for standard genome sequencing and annotation.</title>
        <authorList>
            <consortium name="The Broad Institute Genomics Platform"/>
            <consortium name="The Broad Institute Genome Sequencing Center for Infectious Disease"/>
            <person name="Wu L."/>
            <person name="Ma J."/>
        </authorList>
    </citation>
    <scope>NUCLEOTIDE SEQUENCE [LARGE SCALE GENOMIC DNA]</scope>
    <source>
        <strain evidence="3">CCUG 54518</strain>
    </source>
</reference>
<name>A0ABW2R920_9BURK</name>
<keyword evidence="3" id="KW-1185">Reference proteome</keyword>
<sequence length="436" mass="48114">MSTNPDPVRMLRGLRLPQWLLPVHWPQTDSGPAWADLLIDSEGQVVRLQPHGSPSGAPDMGRCWDVQGALALPGLVDAHTHIDKTFTLPRMRNVTPGLLGAIEAMMVDRAQWTPNDIHQRASRAMEWSYRSGVTRLRTHCDWWEPDQVPVAWQVLRDLAEAWRGRMRLERVSLIPLPLFADRHAAHELARTVARSGPDTLLGGFVHSTHWNPGALRHLLEAAAQHGLDVDLHVDEELQVEAQGLLTTARLAQEMGFAGRIVCGHTCALSVQDERTAQATLDAVAQAPITLVTLPVTNLLLQDAQTARTPRTRGITLVKEARSRGIPVLMASDNVQDPFCPMGSYDPLEAMTIGLPAAQLTQAFDRWTDSLCRADWLDRAPSPPLAPGEPADLVIFVDADHWGFPSRTQQRVVLRRGRLCHGSPPAPWYQPSGALAP</sequence>
<gene>
    <name evidence="2" type="ORF">ACFQNJ_08705</name>
</gene>
<organism evidence="2 3">
    <name type="scientific">Hydrogenophaga bisanensis</name>
    <dbReference type="NCBI Taxonomy" id="439611"/>
    <lineage>
        <taxon>Bacteria</taxon>
        <taxon>Pseudomonadati</taxon>
        <taxon>Pseudomonadota</taxon>
        <taxon>Betaproteobacteria</taxon>
        <taxon>Burkholderiales</taxon>
        <taxon>Comamonadaceae</taxon>
        <taxon>Hydrogenophaga</taxon>
    </lineage>
</organism>
<dbReference type="InterPro" id="IPR052349">
    <property type="entry name" value="Metallo-hydrolase_Enzymes"/>
</dbReference>
<evidence type="ECO:0000313" key="2">
    <source>
        <dbReference type="EMBL" id="MFC7434589.1"/>
    </source>
</evidence>
<proteinExistence type="predicted"/>
<dbReference type="PANTHER" id="PTHR32027:SF0">
    <property type="entry name" value="CYTOSINE DEAMINASE"/>
    <property type="match status" value="1"/>
</dbReference>
<dbReference type="SUPFAM" id="SSF51338">
    <property type="entry name" value="Composite domain of metallo-dependent hydrolases"/>
    <property type="match status" value="1"/>
</dbReference>